<dbReference type="EMBL" id="JAATEO010000018">
    <property type="protein sequence ID" value="NJP33751.1"/>
    <property type="molecule type" value="Genomic_DNA"/>
</dbReference>
<feature type="domain" description="TauD/TfdA-like" evidence="5">
    <location>
        <begin position="15"/>
        <end position="224"/>
    </location>
</feature>
<evidence type="ECO:0000259" key="5">
    <source>
        <dbReference type="Pfam" id="PF02668"/>
    </source>
</evidence>
<sequence length="230" mass="25185">MSGLELAGTARLPATGYLVLRDLPLLTRKGEVDADGMLRLALAFGSPSTRDGGRALWPVTPRTGNPDSTFSVRAGAAALHTDAQYRPDPEELVLLFVVRPARDGGDTLLLAAADAEASVQRTGDLRALRASRWSWSVPAEFAAQPPFRAPVLAGDGTIRWRRDNFVARDRRQHEVAERFAAAIATSEKIVQLRLDAGDAVIVDNRRVLHGRTPFTDPRRLLYRIRVRAAC</sequence>
<protein>
    <recommendedName>
        <fullName evidence="5">TauD/TfdA-like domain-containing protein</fullName>
    </recommendedName>
</protein>
<dbReference type="InterPro" id="IPR042098">
    <property type="entry name" value="TauD-like_sf"/>
</dbReference>
<evidence type="ECO:0000256" key="4">
    <source>
        <dbReference type="ARBA" id="ARBA00023194"/>
    </source>
</evidence>
<evidence type="ECO:0000313" key="6">
    <source>
        <dbReference type="EMBL" id="NJP33751.1"/>
    </source>
</evidence>
<keyword evidence="2" id="KW-0560">Oxidoreductase</keyword>
<evidence type="ECO:0000256" key="2">
    <source>
        <dbReference type="ARBA" id="ARBA00023002"/>
    </source>
</evidence>
<dbReference type="InterPro" id="IPR003819">
    <property type="entry name" value="TauD/TfdA-like"/>
</dbReference>
<reference evidence="6 7" key="1">
    <citation type="submission" date="2020-03" db="EMBL/GenBank/DDBJ databases">
        <title>WGS of actinomycetes isolated from Thailand.</title>
        <authorList>
            <person name="Thawai C."/>
        </authorList>
    </citation>
    <scope>NUCLEOTIDE SEQUENCE [LARGE SCALE GENOMIC DNA]</scope>
    <source>
        <strain evidence="6 7">HSS6-12</strain>
    </source>
</reference>
<evidence type="ECO:0000313" key="7">
    <source>
        <dbReference type="Proteomes" id="UP000783871"/>
    </source>
</evidence>
<dbReference type="PANTHER" id="PTHR10696">
    <property type="entry name" value="GAMMA-BUTYROBETAINE HYDROXYLASE-RELATED"/>
    <property type="match status" value="1"/>
</dbReference>
<dbReference type="RefSeq" id="WP_168002120.1">
    <property type="nucleotide sequence ID" value="NZ_JAATEO010000018.1"/>
</dbReference>
<dbReference type="SUPFAM" id="SSF51197">
    <property type="entry name" value="Clavaminate synthase-like"/>
    <property type="match status" value="1"/>
</dbReference>
<accession>A0ABX0ZBU6</accession>
<dbReference type="Gene3D" id="3.60.130.10">
    <property type="entry name" value="Clavaminate synthase-like"/>
    <property type="match status" value="1"/>
</dbReference>
<comment type="caution">
    <text evidence="6">The sequence shown here is derived from an EMBL/GenBank/DDBJ whole genome shotgun (WGS) entry which is preliminary data.</text>
</comment>
<proteinExistence type="predicted"/>
<name>A0ABX0ZBU6_9ACTN</name>
<keyword evidence="7" id="KW-1185">Reference proteome</keyword>
<keyword evidence="3" id="KW-0408">Iron</keyword>
<gene>
    <name evidence="6" type="ORF">HCJ94_17630</name>
</gene>
<comment type="cofactor">
    <cofactor evidence="1">
        <name>Fe(2+)</name>
        <dbReference type="ChEBI" id="CHEBI:29033"/>
    </cofactor>
</comment>
<dbReference type="Proteomes" id="UP000783871">
    <property type="component" value="Unassembled WGS sequence"/>
</dbReference>
<organism evidence="6 7">
    <name type="scientific">Micromonospora thermarum</name>
    <dbReference type="NCBI Taxonomy" id="2720024"/>
    <lineage>
        <taxon>Bacteria</taxon>
        <taxon>Bacillati</taxon>
        <taxon>Actinomycetota</taxon>
        <taxon>Actinomycetes</taxon>
        <taxon>Micromonosporales</taxon>
        <taxon>Micromonosporaceae</taxon>
        <taxon>Micromonospora</taxon>
    </lineage>
</organism>
<evidence type="ECO:0000256" key="3">
    <source>
        <dbReference type="ARBA" id="ARBA00023004"/>
    </source>
</evidence>
<keyword evidence="4" id="KW-0045">Antibiotic biosynthesis</keyword>
<dbReference type="Pfam" id="PF02668">
    <property type="entry name" value="TauD"/>
    <property type="match status" value="1"/>
</dbReference>
<dbReference type="InterPro" id="IPR050411">
    <property type="entry name" value="AlphaKG_dependent_hydroxylases"/>
</dbReference>
<dbReference type="PANTHER" id="PTHR10696:SF56">
    <property type="entry name" value="TAUD_TFDA-LIKE DOMAIN-CONTAINING PROTEIN"/>
    <property type="match status" value="1"/>
</dbReference>
<evidence type="ECO:0000256" key="1">
    <source>
        <dbReference type="ARBA" id="ARBA00001954"/>
    </source>
</evidence>